<proteinExistence type="predicted"/>
<feature type="signal peptide" evidence="1">
    <location>
        <begin position="1"/>
        <end position="21"/>
    </location>
</feature>
<dbReference type="Proteomes" id="UP000228945">
    <property type="component" value="Chromosome"/>
</dbReference>
<organism evidence="2 3">
    <name type="scientific">Caulobacter mirabilis</name>
    <dbReference type="NCBI Taxonomy" id="69666"/>
    <lineage>
        <taxon>Bacteria</taxon>
        <taxon>Pseudomonadati</taxon>
        <taxon>Pseudomonadota</taxon>
        <taxon>Alphaproteobacteria</taxon>
        <taxon>Caulobacterales</taxon>
        <taxon>Caulobacteraceae</taxon>
        <taxon>Caulobacter</taxon>
    </lineage>
</organism>
<dbReference type="AlphaFoldDB" id="A0A2D2B2M1"/>
<feature type="chain" id="PRO_5013857546" evidence="1">
    <location>
        <begin position="22"/>
        <end position="100"/>
    </location>
</feature>
<evidence type="ECO:0000256" key="1">
    <source>
        <dbReference type="SAM" id="SignalP"/>
    </source>
</evidence>
<evidence type="ECO:0000313" key="3">
    <source>
        <dbReference type="Proteomes" id="UP000228945"/>
    </source>
</evidence>
<keyword evidence="1" id="KW-0732">Signal</keyword>
<dbReference type="EMBL" id="CP024201">
    <property type="protein sequence ID" value="ATQ44484.1"/>
    <property type="molecule type" value="Genomic_DNA"/>
</dbReference>
<protein>
    <submittedName>
        <fullName evidence="2">Uncharacterized protein</fullName>
    </submittedName>
</protein>
<name>A0A2D2B2M1_9CAUL</name>
<accession>A0A2D2B2M1</accession>
<sequence length="100" mass="10595">MVLAAASLAAGALVLAILVPAGPDTTEAGIIQDFGLLETDTGSRGRVVIRTDSGRTVNVRAPDAHRCRVGDRVEVLHETMIWGKASHLRRRGCAARRPIG</sequence>
<keyword evidence="3" id="KW-1185">Reference proteome</keyword>
<gene>
    <name evidence="2" type="ORF">CSW64_19885</name>
</gene>
<evidence type="ECO:0000313" key="2">
    <source>
        <dbReference type="EMBL" id="ATQ44484.1"/>
    </source>
</evidence>
<reference evidence="2 3" key="1">
    <citation type="submission" date="2017-10" db="EMBL/GenBank/DDBJ databases">
        <title>Genome sequence of Caulobacter mirabilis FWC38.</title>
        <authorList>
            <person name="Fiebig A."/>
            <person name="Crosson S."/>
        </authorList>
    </citation>
    <scope>NUCLEOTIDE SEQUENCE [LARGE SCALE GENOMIC DNA]</scope>
    <source>
        <strain evidence="2 3">FWC 38</strain>
    </source>
</reference>
<dbReference type="KEGG" id="cmb:CSW64_19885"/>